<dbReference type="AlphaFoldDB" id="A0A2S3ZJI8"/>
<evidence type="ECO:0000313" key="1">
    <source>
        <dbReference type="EMBL" id="POH67744.1"/>
    </source>
</evidence>
<name>A0A2S3ZJI8_9MICO</name>
<reference evidence="1 2" key="1">
    <citation type="submission" date="2018-01" db="EMBL/GenBank/DDBJ databases">
        <title>Cryobacterium sp. nov., from glaciers in China.</title>
        <authorList>
            <person name="Liu Q."/>
            <person name="Xin Y.-H."/>
        </authorList>
    </citation>
    <scope>NUCLEOTIDE SEQUENCE [LARGE SCALE GENOMIC DNA]</scope>
    <source>
        <strain evidence="1 2">TMB1-8</strain>
    </source>
</reference>
<dbReference type="PIRSF" id="PIRSF018008">
    <property type="entry name" value="UCP018008"/>
    <property type="match status" value="1"/>
</dbReference>
<dbReference type="InterPro" id="IPR007362">
    <property type="entry name" value="DUF429"/>
</dbReference>
<comment type="caution">
    <text evidence="1">The sequence shown here is derived from an EMBL/GenBank/DDBJ whole genome shotgun (WGS) entry which is preliminary data.</text>
</comment>
<dbReference type="Pfam" id="PF04250">
    <property type="entry name" value="DUF429"/>
    <property type="match status" value="1"/>
</dbReference>
<accession>A0A2S3ZJI8</accession>
<dbReference type="Proteomes" id="UP000237104">
    <property type="component" value="Unassembled WGS sequence"/>
</dbReference>
<dbReference type="EMBL" id="PPXF01000031">
    <property type="protein sequence ID" value="POH67744.1"/>
    <property type="molecule type" value="Genomic_DNA"/>
</dbReference>
<proteinExistence type="predicted"/>
<dbReference type="OrthoDB" id="9801824at2"/>
<gene>
    <name evidence="1" type="ORF">C3B59_06785</name>
</gene>
<evidence type="ECO:0000313" key="2">
    <source>
        <dbReference type="Proteomes" id="UP000237104"/>
    </source>
</evidence>
<organism evidence="1 2">
    <name type="scientific">Cryobacterium zongtaii</name>
    <dbReference type="NCBI Taxonomy" id="1259217"/>
    <lineage>
        <taxon>Bacteria</taxon>
        <taxon>Bacillati</taxon>
        <taxon>Actinomycetota</taxon>
        <taxon>Actinomycetes</taxon>
        <taxon>Micrococcales</taxon>
        <taxon>Microbacteriaceae</taxon>
        <taxon>Cryobacterium</taxon>
    </lineage>
</organism>
<dbReference type="RefSeq" id="WP_103430618.1">
    <property type="nucleotide sequence ID" value="NZ_PPXF01000031.1"/>
</dbReference>
<protein>
    <submittedName>
        <fullName evidence="1">DUF429 domain-containing protein</fullName>
    </submittedName>
</protein>
<sequence>MTRFLGVDLAWAEGTAAKPANESGLACIDETGRVIDAGWARGIDEVVDWIQRLGEPGAVLAIDAPLVVNNATGMRECERETGSRYGRWHVAANASNQALPRLGGVTLRGRLEQLGWAYTDGLAPVGAQMCSFLECYPYTTLVGAPEFGYDDKRPRYKRMGSALPILERRAERAVVCDDLIERMWRLNAASPPLDLATHAVSDSLVTEPTPLADAAYKHREDLIDALLCAWTASLWHRYGTARSQVLGAADPLVVDGRRGTIIAPARLEQRRGDDRVRAAALEAAMVNSAAFSAPAASAPSPVR</sequence>
<dbReference type="InterPro" id="IPR008306">
    <property type="entry name" value="UCP018008"/>
</dbReference>